<evidence type="ECO:0000313" key="3">
    <source>
        <dbReference type="Proteomes" id="UP000501690"/>
    </source>
</evidence>
<dbReference type="EMBL" id="CP039349">
    <property type="protein sequence ID" value="QCD93551.1"/>
    <property type="molecule type" value="Genomic_DNA"/>
</dbReference>
<dbReference type="AlphaFoldDB" id="A0A4D6LYW8"/>
<keyword evidence="3" id="KW-1185">Reference proteome</keyword>
<protein>
    <submittedName>
        <fullName evidence="2">Uncharacterized protein</fullName>
    </submittedName>
</protein>
<name>A0A4D6LYW8_VIGUN</name>
<gene>
    <name evidence="2" type="ORF">DEO72_LG5g1626</name>
</gene>
<organism evidence="2 3">
    <name type="scientific">Vigna unguiculata</name>
    <name type="common">Cowpea</name>
    <dbReference type="NCBI Taxonomy" id="3917"/>
    <lineage>
        <taxon>Eukaryota</taxon>
        <taxon>Viridiplantae</taxon>
        <taxon>Streptophyta</taxon>
        <taxon>Embryophyta</taxon>
        <taxon>Tracheophyta</taxon>
        <taxon>Spermatophyta</taxon>
        <taxon>Magnoliopsida</taxon>
        <taxon>eudicotyledons</taxon>
        <taxon>Gunneridae</taxon>
        <taxon>Pentapetalae</taxon>
        <taxon>rosids</taxon>
        <taxon>fabids</taxon>
        <taxon>Fabales</taxon>
        <taxon>Fabaceae</taxon>
        <taxon>Papilionoideae</taxon>
        <taxon>50 kb inversion clade</taxon>
        <taxon>NPAAA clade</taxon>
        <taxon>indigoferoid/millettioid clade</taxon>
        <taxon>Phaseoleae</taxon>
        <taxon>Vigna</taxon>
    </lineage>
</organism>
<reference evidence="2 3" key="1">
    <citation type="submission" date="2019-04" db="EMBL/GenBank/DDBJ databases">
        <title>An improved genome assembly and genetic linkage map for asparagus bean, Vigna unguiculata ssp. sesquipedialis.</title>
        <authorList>
            <person name="Xia Q."/>
            <person name="Zhang R."/>
            <person name="Dong Y."/>
        </authorList>
    </citation>
    <scope>NUCLEOTIDE SEQUENCE [LARGE SCALE GENOMIC DNA]</scope>
    <source>
        <tissue evidence="2">Leaf</tissue>
    </source>
</reference>
<dbReference type="Proteomes" id="UP000501690">
    <property type="component" value="Linkage Group LG5"/>
</dbReference>
<proteinExistence type="predicted"/>
<feature type="region of interest" description="Disordered" evidence="1">
    <location>
        <begin position="40"/>
        <end position="59"/>
    </location>
</feature>
<accession>A0A4D6LYW8</accession>
<evidence type="ECO:0000313" key="2">
    <source>
        <dbReference type="EMBL" id="QCD93551.1"/>
    </source>
</evidence>
<evidence type="ECO:0000256" key="1">
    <source>
        <dbReference type="SAM" id="MobiDB-lite"/>
    </source>
</evidence>
<sequence length="122" mass="13759">MIIAEGEEPHTRQQTSKRWIFSAHPRAAYPRAKCYNVSIPHTQDGAPPRTPTSMGHGIMSRPLKHLHEKSLAQARAFSRSSEFPSPRRELEEGTVVLSHSLAWARPPRLSEMSPRSRLDLVA</sequence>